<evidence type="ECO:0000313" key="2">
    <source>
        <dbReference type="EMBL" id="MEN7537325.1"/>
    </source>
</evidence>
<feature type="chain" id="PRO_5046199143" evidence="1">
    <location>
        <begin position="29"/>
        <end position="128"/>
    </location>
</feature>
<name>A0ABV0CXA3_9SPHN</name>
<dbReference type="Proteomes" id="UP001484535">
    <property type="component" value="Unassembled WGS sequence"/>
</dbReference>
<accession>A0ABV0CXA3</accession>
<keyword evidence="3" id="KW-1185">Reference proteome</keyword>
<dbReference type="RefSeq" id="WP_346784791.1">
    <property type="nucleotide sequence ID" value="NZ_JBDLBR010000003.1"/>
</dbReference>
<evidence type="ECO:0000313" key="3">
    <source>
        <dbReference type="Proteomes" id="UP001484535"/>
    </source>
</evidence>
<reference evidence="2 3" key="1">
    <citation type="submission" date="2024-05" db="EMBL/GenBank/DDBJ databases">
        <authorList>
            <person name="Park S."/>
        </authorList>
    </citation>
    <scope>NUCLEOTIDE SEQUENCE [LARGE SCALE GENOMIC DNA]</scope>
    <source>
        <strain evidence="2 3">DGU5</strain>
    </source>
</reference>
<dbReference type="EMBL" id="JBDLBR010000003">
    <property type="protein sequence ID" value="MEN7537325.1"/>
    <property type="molecule type" value="Genomic_DNA"/>
</dbReference>
<comment type="caution">
    <text evidence="2">The sequence shown here is derived from an EMBL/GenBank/DDBJ whole genome shotgun (WGS) entry which is preliminary data.</text>
</comment>
<evidence type="ECO:0000256" key="1">
    <source>
        <dbReference type="SAM" id="SignalP"/>
    </source>
</evidence>
<protein>
    <submittedName>
        <fullName evidence="2">DUF6152 family protein</fullName>
    </submittedName>
</protein>
<keyword evidence="1" id="KW-0732">Signal</keyword>
<sequence>MGKAGITGLALAAAGVVAALSGSGAAHHSTAMFAWGDEVRLNDMTVERWVWTNPHTFIYARDAEGNRWAFEGMSPNHLSREGWTRRTLAPGEKVSLTYYPLRDGRNGGFSVRVFKADGSEMKQLPSAM</sequence>
<proteinExistence type="predicted"/>
<gene>
    <name evidence="2" type="ORF">ABDJ38_09095</name>
</gene>
<feature type="signal peptide" evidence="1">
    <location>
        <begin position="1"/>
        <end position="28"/>
    </location>
</feature>
<dbReference type="InterPro" id="IPR046150">
    <property type="entry name" value="DUF6152"/>
</dbReference>
<organism evidence="2 3">
    <name type="scientific">Aurantiacibacter flavus</name>
    <dbReference type="NCBI Taxonomy" id="3145232"/>
    <lineage>
        <taxon>Bacteria</taxon>
        <taxon>Pseudomonadati</taxon>
        <taxon>Pseudomonadota</taxon>
        <taxon>Alphaproteobacteria</taxon>
        <taxon>Sphingomonadales</taxon>
        <taxon>Erythrobacteraceae</taxon>
        <taxon>Aurantiacibacter</taxon>
    </lineage>
</organism>
<dbReference type="Pfam" id="PF19649">
    <property type="entry name" value="DUF6152"/>
    <property type="match status" value="1"/>
</dbReference>